<feature type="active site" evidence="8">
    <location>
        <position position="18"/>
    </location>
</feature>
<evidence type="ECO:0000313" key="12">
    <source>
        <dbReference type="EMBL" id="CDQ21938.1"/>
    </source>
</evidence>
<dbReference type="PROSITE" id="PS00144">
    <property type="entry name" value="ASN_GLN_ASE_1"/>
    <property type="match status" value="1"/>
</dbReference>
<reference evidence="12 13" key="2">
    <citation type="submission" date="2014-05" db="EMBL/GenBank/DDBJ databases">
        <title>Draft genome sequence of Halobacillus karajensis HK-03.</title>
        <authorList>
            <person name="Khelaifia S."/>
            <person name="Croce O."/>
            <person name="Lagier J.C."/>
            <person name="Raoult D."/>
        </authorList>
    </citation>
    <scope>NUCLEOTIDE SEQUENCE [LARGE SCALE GENOMIC DNA]</scope>
    <source>
        <strain evidence="12 13">HD-03</strain>
    </source>
</reference>
<evidence type="ECO:0000256" key="9">
    <source>
        <dbReference type="PROSITE-ProRule" id="PRU10100"/>
    </source>
</evidence>
<dbReference type="Proteomes" id="UP000028868">
    <property type="component" value="Unassembled WGS sequence"/>
</dbReference>
<feature type="domain" description="Asparaginase/glutaminase C-terminal" evidence="11">
    <location>
        <begin position="212"/>
        <end position="327"/>
    </location>
</feature>
<dbReference type="InterPro" id="IPR027475">
    <property type="entry name" value="Asparaginase/glutaminase_AS2"/>
</dbReference>
<evidence type="ECO:0000256" key="7">
    <source>
        <dbReference type="PIRSR" id="PIRSR001220-2"/>
    </source>
</evidence>
<dbReference type="Gene3D" id="3.40.50.1170">
    <property type="entry name" value="L-asparaginase, N-terminal domain"/>
    <property type="match status" value="1"/>
</dbReference>
<dbReference type="FunFam" id="3.40.50.1170:FF:000001">
    <property type="entry name" value="L-asparaginase 2"/>
    <property type="match status" value="1"/>
</dbReference>
<dbReference type="Gene3D" id="3.40.50.40">
    <property type="match status" value="1"/>
</dbReference>
<feature type="binding site" evidence="7">
    <location>
        <position position="61"/>
    </location>
    <ligand>
        <name>substrate</name>
    </ligand>
</feature>
<organism evidence="12 13">
    <name type="scientific">Halobacillus karajensis</name>
    <dbReference type="NCBI Taxonomy" id="195088"/>
    <lineage>
        <taxon>Bacteria</taxon>
        <taxon>Bacillati</taxon>
        <taxon>Bacillota</taxon>
        <taxon>Bacilli</taxon>
        <taxon>Bacillales</taxon>
        <taxon>Bacillaceae</taxon>
        <taxon>Halobacillus</taxon>
    </lineage>
</organism>
<dbReference type="InterPro" id="IPR020827">
    <property type="entry name" value="Asparaginase/glutaminase_AS1"/>
</dbReference>
<dbReference type="PRINTS" id="PR00139">
    <property type="entry name" value="ASNGLNASE"/>
</dbReference>
<dbReference type="EC" id="3.5.1.1" evidence="3"/>
<dbReference type="InterPro" id="IPR027473">
    <property type="entry name" value="L-asparaginase_C"/>
</dbReference>
<dbReference type="PIRSF" id="PIRSF500176">
    <property type="entry name" value="L_ASNase"/>
    <property type="match status" value="1"/>
</dbReference>
<protein>
    <recommendedName>
        <fullName evidence="3">asparaginase</fullName>
        <ecNumber evidence="3">3.5.1.1</ecNumber>
    </recommendedName>
</protein>
<dbReference type="InterPro" id="IPR006034">
    <property type="entry name" value="Asparaginase/glutaminase-like"/>
</dbReference>
<evidence type="ECO:0000256" key="6">
    <source>
        <dbReference type="PIRSR" id="PIRSR001220-1"/>
    </source>
</evidence>
<feature type="active site" description="O-isoaspartyl threonine intermediate" evidence="6">
    <location>
        <position position="18"/>
    </location>
</feature>
<reference evidence="13" key="1">
    <citation type="submission" date="2014-03" db="EMBL/GenBank/DDBJ databases">
        <authorList>
            <person name="Urmite Genomes U."/>
        </authorList>
    </citation>
    <scope>NUCLEOTIDE SEQUENCE [LARGE SCALE GENOMIC DNA]</scope>
    <source>
        <strain evidence="13">HD-03</strain>
    </source>
</reference>
<dbReference type="InterPro" id="IPR036152">
    <property type="entry name" value="Asp/glu_Ase-like_sf"/>
</dbReference>
<feature type="binding site" evidence="7">
    <location>
        <begin position="94"/>
        <end position="95"/>
    </location>
    <ligand>
        <name>substrate</name>
    </ligand>
</feature>
<dbReference type="InterPro" id="IPR037152">
    <property type="entry name" value="L-asparaginase_N_sf"/>
</dbReference>
<dbReference type="SMART" id="SM00870">
    <property type="entry name" value="Asparaginase"/>
    <property type="match status" value="1"/>
</dbReference>
<dbReference type="Pfam" id="PF17763">
    <property type="entry name" value="Asparaginase_C"/>
    <property type="match status" value="1"/>
</dbReference>
<dbReference type="CDD" id="cd08964">
    <property type="entry name" value="L-asparaginase_II"/>
    <property type="match status" value="1"/>
</dbReference>
<keyword evidence="4" id="KW-0378">Hydrolase</keyword>
<dbReference type="FunFam" id="3.40.50.40:FF:000003">
    <property type="entry name" value="L-asparaginase 2"/>
    <property type="match status" value="1"/>
</dbReference>
<dbReference type="SFLD" id="SFLDS00057">
    <property type="entry name" value="Glutaminase/Asparaginase"/>
    <property type="match status" value="1"/>
</dbReference>
<evidence type="ECO:0000256" key="4">
    <source>
        <dbReference type="ARBA" id="ARBA00022801"/>
    </source>
</evidence>
<dbReference type="PROSITE" id="PS51732">
    <property type="entry name" value="ASN_GLN_ASE_3"/>
    <property type="match status" value="1"/>
</dbReference>
<dbReference type="PANTHER" id="PTHR11707">
    <property type="entry name" value="L-ASPARAGINASE"/>
    <property type="match status" value="1"/>
</dbReference>
<dbReference type="AlphaFoldDB" id="A0A024P1N7"/>
<dbReference type="Pfam" id="PF00710">
    <property type="entry name" value="Asparaginase"/>
    <property type="match status" value="1"/>
</dbReference>
<feature type="active site" evidence="9">
    <location>
        <position position="94"/>
    </location>
</feature>
<sequence>MEDGVKMKRILVIHTGGTISMKENKETGEVNTSSQHPMDEISTMLKGTTEIEDEILFYLPSPHIRPDHMLKLGRAIHEKISKKNYDGIVITHGTDTLEETAYFLDLFLQTRKPVVVTGAMRSSNEIGSDGLYNLLSAIRVASCDEAQDKGVLVVMNDEIHTAKNVTKTSTSNVATFQSPQYGPIGITTKSEVFFHHKMTRHESYPIQNINKRVSLIKAYAGMDGSLIDAVRESQVDGLIIEALGQGNLPPETVDALKRTLDDSIPIVLVSRCYQGIVQDTYGYPGGGRELKEMGIVFANGLTGPKARIKLMVALEMTSNLTELEHIFS</sequence>
<evidence type="ECO:0000256" key="1">
    <source>
        <dbReference type="ARBA" id="ARBA00010518"/>
    </source>
</evidence>
<comment type="caution">
    <text evidence="12">The sequence shown here is derived from an EMBL/GenBank/DDBJ whole genome shotgun (WGS) entry which is preliminary data.</text>
</comment>
<accession>A0A024P1N7</accession>
<evidence type="ECO:0000259" key="11">
    <source>
        <dbReference type="Pfam" id="PF17763"/>
    </source>
</evidence>
<keyword evidence="13" id="KW-1185">Reference proteome</keyword>
<dbReference type="SUPFAM" id="SSF53774">
    <property type="entry name" value="Glutaminase/Asparaginase"/>
    <property type="match status" value="1"/>
</dbReference>
<dbReference type="PANTHER" id="PTHR11707:SF28">
    <property type="entry name" value="60 KDA LYSOPHOSPHOLIPASE"/>
    <property type="match status" value="1"/>
</dbReference>
<feature type="domain" description="L-asparaginase N-terminal" evidence="10">
    <location>
        <begin position="9"/>
        <end position="198"/>
    </location>
</feature>
<dbReference type="InterPro" id="IPR004550">
    <property type="entry name" value="AsnASE_II"/>
</dbReference>
<name>A0A024P1N7_9BACI</name>
<dbReference type="PIRSF" id="PIRSF001220">
    <property type="entry name" value="L-ASNase_gatD"/>
    <property type="match status" value="1"/>
</dbReference>
<evidence type="ECO:0000256" key="2">
    <source>
        <dbReference type="ARBA" id="ARBA00011881"/>
    </source>
</evidence>
<dbReference type="GO" id="GO:0006528">
    <property type="term" value="P:asparagine metabolic process"/>
    <property type="evidence" value="ECO:0007669"/>
    <property type="project" value="InterPro"/>
</dbReference>
<evidence type="ECO:0000313" key="13">
    <source>
        <dbReference type="Proteomes" id="UP000028868"/>
    </source>
</evidence>
<evidence type="ECO:0000256" key="5">
    <source>
        <dbReference type="ARBA" id="ARBA00049366"/>
    </source>
</evidence>
<proteinExistence type="inferred from homology"/>
<comment type="catalytic activity">
    <reaction evidence="5">
        <text>L-asparagine + H2O = L-aspartate + NH4(+)</text>
        <dbReference type="Rhea" id="RHEA:21016"/>
        <dbReference type="ChEBI" id="CHEBI:15377"/>
        <dbReference type="ChEBI" id="CHEBI:28938"/>
        <dbReference type="ChEBI" id="CHEBI:29991"/>
        <dbReference type="ChEBI" id="CHEBI:58048"/>
        <dbReference type="EC" id="3.5.1.1"/>
    </reaction>
</comment>
<dbReference type="InterPro" id="IPR027474">
    <property type="entry name" value="L-asparaginase_N"/>
</dbReference>
<evidence type="ECO:0000256" key="3">
    <source>
        <dbReference type="ARBA" id="ARBA00012920"/>
    </source>
</evidence>
<dbReference type="InterPro" id="IPR040919">
    <property type="entry name" value="Asparaginase_C"/>
</dbReference>
<comment type="subunit">
    <text evidence="2">Homotetramer.</text>
</comment>
<evidence type="ECO:0000259" key="10">
    <source>
        <dbReference type="Pfam" id="PF00710"/>
    </source>
</evidence>
<evidence type="ECO:0000256" key="8">
    <source>
        <dbReference type="PROSITE-ProRule" id="PRU10099"/>
    </source>
</evidence>
<dbReference type="EMBL" id="CCDI010000001">
    <property type="protein sequence ID" value="CDQ21938.1"/>
    <property type="molecule type" value="Genomic_DNA"/>
</dbReference>
<dbReference type="PROSITE" id="PS00917">
    <property type="entry name" value="ASN_GLN_ASE_2"/>
    <property type="match status" value="1"/>
</dbReference>
<gene>
    <name evidence="12" type="primary">ansA</name>
    <name evidence="12" type="ORF">BN983_00134</name>
</gene>
<comment type="similarity">
    <text evidence="1">Belongs to the asparaginase 1 family.</text>
</comment>
<dbReference type="GO" id="GO:0004067">
    <property type="term" value="F:asparaginase activity"/>
    <property type="evidence" value="ECO:0007669"/>
    <property type="project" value="UniProtKB-UniRule"/>
</dbReference>